<gene>
    <name evidence="6" type="ORF">ACFOEX_04915</name>
</gene>
<keyword evidence="3" id="KW-1133">Transmembrane helix</keyword>
<evidence type="ECO:0000259" key="5">
    <source>
        <dbReference type="Pfam" id="PF04357"/>
    </source>
</evidence>
<feature type="domain" description="Translocation and assembly module TamB C-terminal" evidence="5">
    <location>
        <begin position="1102"/>
        <end position="1445"/>
    </location>
</feature>
<keyword evidence="2" id="KW-0812">Transmembrane</keyword>
<feature type="domain" description="Translocation and assembly module TamB C-terminal" evidence="5">
    <location>
        <begin position="902"/>
        <end position="1080"/>
    </location>
</feature>
<keyword evidence="4" id="KW-0472">Membrane</keyword>
<comment type="subcellular location">
    <subcellularLocation>
        <location evidence="1">Membrane</location>
        <topology evidence="1">Single-pass membrane protein</topology>
    </subcellularLocation>
</comment>
<dbReference type="Proteomes" id="UP001595536">
    <property type="component" value="Unassembled WGS sequence"/>
</dbReference>
<dbReference type="EMBL" id="JBHRUV010000019">
    <property type="protein sequence ID" value="MFC3265705.1"/>
    <property type="molecule type" value="Genomic_DNA"/>
</dbReference>
<sequence>MTAVPAKRLRAGVILALVAALLLALGALFHALQPREVRSDDSERTVLGELLSRLLSSDNAKVSVGAVEGALSSDATIRNVVISDRDGPWLRLNEARLVWRRLALLSGRLEVDRLELDRLEILRRPAPAESEAPESDEPLLPELPVEVIVRAFQLKELDLAADVLGAAAKIGADGEARLGDPARGLTFRLEARRLDAPGQIGVAVAFTPAGQMLKLSVRADEPAGGVVARLASIPGLPPVKLDFAGEGPLDQFAARLSFHAGPDLSASGEATVARQQDDQTTGQGGAVRVARVLTLDMNARVSGVLPAPLAPVFAGDTHLGGRVLFNADGSTVMQDVGVTARAAKLLVNGGADAARNLDLTVTAAALPVDDGVLRAGEAEIRRLDFLARVTGKAEMPTVKASLDLAGARLPAGSIGSAKATLDAAPTGVIGERGTRLNVSADAAATGLAFADPGLAAAIGERVSLTLRAAIGRRGTAFVDTFEVGTGAGSAHYQGVAGSRRLDGVLAARVPELAKLRQLTGMRLSGAAALTARLTGQPRFSRVRAELDGEARDLGVGIQAVDGLSGGRLKLSGAVERLPRGGFGFDNLVLEGARASLRLNGRAREDQSAVEAVARIADLRYADRRLTGRGELAANLTGPLTRPDASAVLTLRDGSMLGRPAPLVELKAEATDITGELKATARLSGEIDRKPLTGGLSLARAGAGWSLQDLALAIGSVSARGALTLDGEGLARGALAIRAASLDDASALALRRLAGQLNADLTLTADGGAQDVAIRADGARIRVEDVAIDRLTADLTATDVRRRPAANGFVAVDNAVIAGQTLTGTRLEAKGDGAATDITLRSRAAGLDLSGAARLTPGEPLRLDVTRFDARRGARRIGLAGPASFAFHDGVVDIRKLAVALDSGRLTVEGRAGETLDLNVNVKAVPLAVADIFAPGLGLQGQADGAATVQGPSLAPRGQWRLTLSRLSVAAARAAGLPAASIAASGRLDGAGRTSLEAQVSAARLVDLRVAGSAPLDTGGRLDLAARGRVDLALANAQLSPMGRRLSGQASVDLRLAGAPGAPQLSGGVTLSGGAFSDAVTGLKLERIAGQFAAGGTRVVISRLTAATPNGGSLSVSGEVAVDPAAGFPGNIRLTGDNALLLNDGTARAAADLALTLSGPLALRPLVAGSVGVRSLVINVPNQLPGSLTPLENVRQIDPPPEAKARLALEQKARRQGGGGFDAALDIVVTARGAIRVTGRGINAVLGGQLRIAGTSSAPQPTGGFTLRRGSFDLGSTPLDFTRGSVTFDGTLSPELDFVAETVAAGVTARVSISGPASDPSFEFSSSPSMSTEEIVSRILFGQAAGELSGLEALQLAQIVAQFSGDGDSAFDALRRGLGLGGSDIGADGDQGALARASRALGKRVRVNLKPGATPETTGVGVNVNVSRHIRVQGMVGATGDTSVNVGAEWEY</sequence>
<evidence type="ECO:0000313" key="6">
    <source>
        <dbReference type="EMBL" id="MFC3265705.1"/>
    </source>
</evidence>
<dbReference type="RefSeq" id="WP_376830921.1">
    <property type="nucleotide sequence ID" value="NZ_JBHLWR010000006.1"/>
</dbReference>
<name>A0ABV7LCQ7_9HYPH</name>
<organism evidence="6 7">
    <name type="scientific">Camelimonas abortus</name>
    <dbReference type="NCBI Taxonomy" id="1017184"/>
    <lineage>
        <taxon>Bacteria</taxon>
        <taxon>Pseudomonadati</taxon>
        <taxon>Pseudomonadota</taxon>
        <taxon>Alphaproteobacteria</taxon>
        <taxon>Hyphomicrobiales</taxon>
        <taxon>Chelatococcaceae</taxon>
        <taxon>Camelimonas</taxon>
    </lineage>
</organism>
<reference evidence="7" key="1">
    <citation type="journal article" date="2019" name="Int. J. Syst. Evol. Microbiol.">
        <title>The Global Catalogue of Microorganisms (GCM) 10K type strain sequencing project: providing services to taxonomists for standard genome sequencing and annotation.</title>
        <authorList>
            <consortium name="The Broad Institute Genomics Platform"/>
            <consortium name="The Broad Institute Genome Sequencing Center for Infectious Disease"/>
            <person name="Wu L."/>
            <person name="Ma J."/>
        </authorList>
    </citation>
    <scope>NUCLEOTIDE SEQUENCE [LARGE SCALE GENOMIC DNA]</scope>
    <source>
        <strain evidence="7">CCM 7941</strain>
    </source>
</reference>
<evidence type="ECO:0000256" key="1">
    <source>
        <dbReference type="ARBA" id="ARBA00004167"/>
    </source>
</evidence>
<comment type="caution">
    <text evidence="6">The sequence shown here is derived from an EMBL/GenBank/DDBJ whole genome shotgun (WGS) entry which is preliminary data.</text>
</comment>
<keyword evidence="7" id="KW-1185">Reference proteome</keyword>
<proteinExistence type="predicted"/>
<evidence type="ECO:0000256" key="2">
    <source>
        <dbReference type="ARBA" id="ARBA00022692"/>
    </source>
</evidence>
<accession>A0ABV7LCQ7</accession>
<evidence type="ECO:0000256" key="3">
    <source>
        <dbReference type="ARBA" id="ARBA00022989"/>
    </source>
</evidence>
<dbReference type="PANTHER" id="PTHR36985:SF1">
    <property type="entry name" value="TRANSLOCATION AND ASSEMBLY MODULE SUBUNIT TAMB"/>
    <property type="match status" value="1"/>
</dbReference>
<dbReference type="Pfam" id="PF04357">
    <property type="entry name" value="TamB"/>
    <property type="match status" value="2"/>
</dbReference>
<protein>
    <submittedName>
        <fullName evidence="6">Translocation/assembly module TamB domain-containing protein</fullName>
    </submittedName>
</protein>
<dbReference type="InterPro" id="IPR007452">
    <property type="entry name" value="TamB_C"/>
</dbReference>
<evidence type="ECO:0000313" key="7">
    <source>
        <dbReference type="Proteomes" id="UP001595536"/>
    </source>
</evidence>
<evidence type="ECO:0000256" key="4">
    <source>
        <dbReference type="ARBA" id="ARBA00023136"/>
    </source>
</evidence>
<dbReference type="PANTHER" id="PTHR36985">
    <property type="entry name" value="TRANSLOCATION AND ASSEMBLY MODULE SUBUNIT TAMB"/>
    <property type="match status" value="1"/>
</dbReference>